<dbReference type="GO" id="GO:0006526">
    <property type="term" value="P:L-arginine biosynthetic process"/>
    <property type="evidence" value="ECO:0007669"/>
    <property type="project" value="TreeGrafter"/>
</dbReference>
<dbReference type="InterPro" id="IPR001261">
    <property type="entry name" value="ArgE/DapE_CS"/>
</dbReference>
<proteinExistence type="predicted"/>
<protein>
    <submittedName>
        <fullName evidence="7">Acetylornithine deacetylase</fullName>
    </submittedName>
</protein>
<dbReference type="EMBL" id="BLXX01000010">
    <property type="protein sequence ID" value="GFO60754.1"/>
    <property type="molecule type" value="Genomic_DNA"/>
</dbReference>
<dbReference type="SUPFAM" id="SSF53187">
    <property type="entry name" value="Zn-dependent exopeptidases"/>
    <property type="match status" value="1"/>
</dbReference>
<dbReference type="PROSITE" id="PS00758">
    <property type="entry name" value="ARGE_DAPE_CPG2_1"/>
    <property type="match status" value="1"/>
</dbReference>
<keyword evidence="5" id="KW-0170">Cobalt</keyword>
<evidence type="ECO:0000256" key="2">
    <source>
        <dbReference type="ARBA" id="ARBA00022723"/>
    </source>
</evidence>
<accession>A0A6V8MLE9</accession>
<keyword evidence="8" id="KW-1185">Reference proteome</keyword>
<evidence type="ECO:0000313" key="7">
    <source>
        <dbReference type="EMBL" id="GFO60754.1"/>
    </source>
</evidence>
<feature type="domain" description="Peptidase M20 dimerisation" evidence="6">
    <location>
        <begin position="175"/>
        <end position="272"/>
    </location>
</feature>
<sequence length="374" mass="40904">MNERLERVLAAIDPVRLKESFLELVDIYSPSGKEEDIQLYLEERLKQAGFAVERQEVEEERYNLVATMGKGEPGLYLVGHVDTVPAWDLEEFGAREEGGTVFGLGSADMKGGCAAMLECWLALAQALPEAERPPVGLLFAIGEEENGDGSARFLKSCRPPWAVIGEPTALAACFAHYGYLEAGFVTHGVKSHSSLPELGHNAVESMLRVLLHLGSDALFRREESEIVYSIREMRSSQKGFVVPDRCEAWIDLHLPPERDPAALEKAIRTLVAGAKRYIPGLEVSVDFDFASSGYHLGTGNHLAAALKELYPRLGLPLKLDAFRSHSDGNLFYAAGCRPLILGPGALEVCHTPEEQVPFAEVLEAARVYAALCLA</sequence>
<dbReference type="SUPFAM" id="SSF55031">
    <property type="entry name" value="Bacterial exopeptidase dimerisation domain"/>
    <property type="match status" value="1"/>
</dbReference>
<dbReference type="Gene3D" id="3.30.70.360">
    <property type="match status" value="1"/>
</dbReference>
<dbReference type="Pfam" id="PF07687">
    <property type="entry name" value="M20_dimer"/>
    <property type="match status" value="1"/>
</dbReference>
<dbReference type="Proteomes" id="UP000556026">
    <property type="component" value="Unassembled WGS sequence"/>
</dbReference>
<dbReference type="InterPro" id="IPR050072">
    <property type="entry name" value="Peptidase_M20A"/>
</dbReference>
<dbReference type="InterPro" id="IPR011650">
    <property type="entry name" value="Peptidase_M20_dimer"/>
</dbReference>
<keyword evidence="2" id="KW-0479">Metal-binding</keyword>
<evidence type="ECO:0000256" key="3">
    <source>
        <dbReference type="ARBA" id="ARBA00022801"/>
    </source>
</evidence>
<dbReference type="PANTHER" id="PTHR43808:SF31">
    <property type="entry name" value="N-ACETYL-L-CITRULLINE DEACETYLASE"/>
    <property type="match status" value="1"/>
</dbReference>
<keyword evidence="4" id="KW-0862">Zinc</keyword>
<dbReference type="PANTHER" id="PTHR43808">
    <property type="entry name" value="ACETYLORNITHINE DEACETYLASE"/>
    <property type="match status" value="1"/>
</dbReference>
<comment type="cofactor">
    <cofactor evidence="1">
        <name>Zn(2+)</name>
        <dbReference type="ChEBI" id="CHEBI:29105"/>
    </cofactor>
</comment>
<name>A0A6V8MLE9_9BACT</name>
<dbReference type="Gene3D" id="3.40.630.10">
    <property type="entry name" value="Zn peptidases"/>
    <property type="match status" value="1"/>
</dbReference>
<dbReference type="Pfam" id="PF01546">
    <property type="entry name" value="Peptidase_M20"/>
    <property type="match status" value="1"/>
</dbReference>
<evidence type="ECO:0000313" key="8">
    <source>
        <dbReference type="Proteomes" id="UP000556026"/>
    </source>
</evidence>
<evidence type="ECO:0000259" key="6">
    <source>
        <dbReference type="Pfam" id="PF07687"/>
    </source>
</evidence>
<evidence type="ECO:0000256" key="4">
    <source>
        <dbReference type="ARBA" id="ARBA00022833"/>
    </source>
</evidence>
<evidence type="ECO:0000256" key="5">
    <source>
        <dbReference type="ARBA" id="ARBA00023285"/>
    </source>
</evidence>
<dbReference type="AlphaFoldDB" id="A0A6V8MLE9"/>
<dbReference type="PROSITE" id="PS00759">
    <property type="entry name" value="ARGE_DAPE_CPG2_2"/>
    <property type="match status" value="1"/>
</dbReference>
<organism evidence="7 8">
    <name type="scientific">Geomonas silvestris</name>
    <dbReference type="NCBI Taxonomy" id="2740184"/>
    <lineage>
        <taxon>Bacteria</taxon>
        <taxon>Pseudomonadati</taxon>
        <taxon>Thermodesulfobacteriota</taxon>
        <taxon>Desulfuromonadia</taxon>
        <taxon>Geobacterales</taxon>
        <taxon>Geobacteraceae</taxon>
        <taxon>Geomonas</taxon>
    </lineage>
</organism>
<dbReference type="GO" id="GO:0046872">
    <property type="term" value="F:metal ion binding"/>
    <property type="evidence" value="ECO:0007669"/>
    <property type="project" value="UniProtKB-KW"/>
</dbReference>
<gene>
    <name evidence="7" type="primary">argE</name>
    <name evidence="7" type="ORF">GMST_30790</name>
</gene>
<dbReference type="InterPro" id="IPR002933">
    <property type="entry name" value="Peptidase_M20"/>
</dbReference>
<dbReference type="RefSeq" id="WP_183355563.1">
    <property type="nucleotide sequence ID" value="NZ_BLXX01000010.1"/>
</dbReference>
<dbReference type="InterPro" id="IPR036264">
    <property type="entry name" value="Bact_exopeptidase_dim_dom"/>
</dbReference>
<dbReference type="GO" id="GO:0008777">
    <property type="term" value="F:acetylornithine deacetylase activity"/>
    <property type="evidence" value="ECO:0007669"/>
    <property type="project" value="TreeGrafter"/>
</dbReference>
<reference evidence="8" key="1">
    <citation type="submission" date="2020-06" db="EMBL/GenBank/DDBJ databases">
        <title>Draft genomic sequence of Geomonas sp. Red330.</title>
        <authorList>
            <person name="Itoh H."/>
            <person name="Zhenxing X."/>
            <person name="Ushijima N."/>
            <person name="Masuda Y."/>
            <person name="Shiratori Y."/>
            <person name="Senoo K."/>
        </authorList>
    </citation>
    <scope>NUCLEOTIDE SEQUENCE [LARGE SCALE GENOMIC DNA]</scope>
    <source>
        <strain evidence="8">Red330</strain>
    </source>
</reference>
<comment type="caution">
    <text evidence="7">The sequence shown here is derived from an EMBL/GenBank/DDBJ whole genome shotgun (WGS) entry which is preliminary data.</text>
</comment>
<keyword evidence="3" id="KW-0378">Hydrolase</keyword>
<evidence type="ECO:0000256" key="1">
    <source>
        <dbReference type="ARBA" id="ARBA00001947"/>
    </source>
</evidence>